<evidence type="ECO:0000313" key="1">
    <source>
        <dbReference type="EMBL" id="KAI3355600.1"/>
    </source>
</evidence>
<organism evidence="1 2">
    <name type="scientific">Scortum barcoo</name>
    <name type="common">barcoo grunter</name>
    <dbReference type="NCBI Taxonomy" id="214431"/>
    <lineage>
        <taxon>Eukaryota</taxon>
        <taxon>Metazoa</taxon>
        <taxon>Chordata</taxon>
        <taxon>Craniata</taxon>
        <taxon>Vertebrata</taxon>
        <taxon>Euteleostomi</taxon>
        <taxon>Actinopterygii</taxon>
        <taxon>Neopterygii</taxon>
        <taxon>Teleostei</taxon>
        <taxon>Neoteleostei</taxon>
        <taxon>Acanthomorphata</taxon>
        <taxon>Eupercaria</taxon>
        <taxon>Centrarchiformes</taxon>
        <taxon>Terapontoidei</taxon>
        <taxon>Terapontidae</taxon>
        <taxon>Scortum</taxon>
    </lineage>
</organism>
<dbReference type="EMBL" id="CM041551">
    <property type="protein sequence ID" value="KAI3355600.1"/>
    <property type="molecule type" value="Genomic_DNA"/>
</dbReference>
<protein>
    <submittedName>
        <fullName evidence="1">Uncharacterized protein</fullName>
    </submittedName>
</protein>
<comment type="caution">
    <text evidence="1">The sequence shown here is derived from an EMBL/GenBank/DDBJ whole genome shotgun (WGS) entry which is preliminary data.</text>
</comment>
<sequence>MFPLLHQQQHKGDLLLGQTDNSPEIIQRAINNLKEMNTDEISPDRSINIFHCLMEMNDHSVHQEIQEFLKSENRSEKKLSEIHCSALAYMLQMSEEVQHIMGRTTETDSSCEELQKGSVSPEDIHIRVVFFLLSDCGLSEMHCETVASALKSNPSHLRELELSDYNNLLDSGVKLLSTGLDSPHCRLHALRSASTHLHYCVECCFSLSEISCASLASGLSSALKSNPSHLRELDLMSCRIQEQLELQDSGVMKLLSAGLESPHCRLQTLRFVVEDGILHTNTWLVGELQAILGVLHLGSEEAEEEPLQRLHQM</sequence>
<dbReference type="Proteomes" id="UP000831701">
    <property type="component" value="Chromosome 21"/>
</dbReference>
<reference evidence="1" key="1">
    <citation type="submission" date="2022-04" db="EMBL/GenBank/DDBJ databases">
        <title>Jade perch genome.</title>
        <authorList>
            <person name="Chao B."/>
        </authorList>
    </citation>
    <scope>NUCLEOTIDE SEQUENCE</scope>
    <source>
        <strain evidence="1">CB-2022</strain>
    </source>
</reference>
<keyword evidence="2" id="KW-1185">Reference proteome</keyword>
<proteinExistence type="predicted"/>
<evidence type="ECO:0000313" key="2">
    <source>
        <dbReference type="Proteomes" id="UP000831701"/>
    </source>
</evidence>
<accession>A0ACB8VJG4</accession>
<name>A0ACB8VJG4_9TELE</name>
<gene>
    <name evidence="1" type="ORF">L3Q82_018430</name>
</gene>